<name>A0AA35VJI3_LACSI</name>
<evidence type="ECO:0000256" key="1">
    <source>
        <dbReference type="SAM" id="MobiDB-lite"/>
    </source>
</evidence>
<gene>
    <name evidence="2" type="ORF">LSALG_LOCUS4793</name>
</gene>
<reference evidence="2" key="1">
    <citation type="submission" date="2023-04" db="EMBL/GenBank/DDBJ databases">
        <authorList>
            <person name="Vijverberg K."/>
            <person name="Xiong W."/>
            <person name="Schranz E."/>
        </authorList>
    </citation>
    <scope>NUCLEOTIDE SEQUENCE</scope>
</reference>
<evidence type="ECO:0000313" key="2">
    <source>
        <dbReference type="EMBL" id="CAI9264127.1"/>
    </source>
</evidence>
<protein>
    <submittedName>
        <fullName evidence="2">Uncharacterized protein</fullName>
    </submittedName>
</protein>
<feature type="region of interest" description="Disordered" evidence="1">
    <location>
        <begin position="10"/>
        <end position="29"/>
    </location>
</feature>
<evidence type="ECO:0000313" key="3">
    <source>
        <dbReference type="Proteomes" id="UP001177003"/>
    </source>
</evidence>
<proteinExistence type="predicted"/>
<feature type="compositionally biased region" description="Polar residues" evidence="1">
    <location>
        <begin position="10"/>
        <end position="20"/>
    </location>
</feature>
<dbReference type="AlphaFoldDB" id="A0AA35VJI3"/>
<sequence length="215" mass="24604">MNFSILRRSFSLNSSKPQHQPHQDLEMDEPPFSVLRGKEVYINKILSRDSSTGQSSRIYYSSTTSLGVPFQWERKPGTPMNPPLEIILQPPPPPLPPAARSLALPQPNVDMRDSSLSWKFWLWRRRLSKNMRLHVYNRRGYHMKFGSNAKGNKVSSVDGDLDAELVGWTQRDSKSSSCSTLSSSTALLSNHQIESFREGVPFCCTTWRRHKWGNK</sequence>
<dbReference type="EMBL" id="OX465086">
    <property type="protein sequence ID" value="CAI9264127.1"/>
    <property type="molecule type" value="Genomic_DNA"/>
</dbReference>
<dbReference type="PANTHER" id="PTHR33257">
    <property type="entry name" value="OS05G0165500 PROTEIN"/>
    <property type="match status" value="1"/>
</dbReference>
<organism evidence="2 3">
    <name type="scientific">Lactuca saligna</name>
    <name type="common">Willowleaf lettuce</name>
    <dbReference type="NCBI Taxonomy" id="75948"/>
    <lineage>
        <taxon>Eukaryota</taxon>
        <taxon>Viridiplantae</taxon>
        <taxon>Streptophyta</taxon>
        <taxon>Embryophyta</taxon>
        <taxon>Tracheophyta</taxon>
        <taxon>Spermatophyta</taxon>
        <taxon>Magnoliopsida</taxon>
        <taxon>eudicotyledons</taxon>
        <taxon>Gunneridae</taxon>
        <taxon>Pentapetalae</taxon>
        <taxon>asterids</taxon>
        <taxon>campanulids</taxon>
        <taxon>Asterales</taxon>
        <taxon>Asteraceae</taxon>
        <taxon>Cichorioideae</taxon>
        <taxon>Cichorieae</taxon>
        <taxon>Lactucinae</taxon>
        <taxon>Lactuca</taxon>
    </lineage>
</organism>
<dbReference type="PANTHER" id="PTHR33257:SF6">
    <property type="entry name" value="OXYSTEROL-BINDING 4B-LIKE PROTEIN"/>
    <property type="match status" value="1"/>
</dbReference>
<keyword evidence="3" id="KW-1185">Reference proteome</keyword>
<dbReference type="Proteomes" id="UP001177003">
    <property type="component" value="Chromosome 0"/>
</dbReference>
<accession>A0AA35VJI3</accession>